<protein>
    <submittedName>
        <fullName evidence="2">Uncharacterized protein</fullName>
    </submittedName>
</protein>
<evidence type="ECO:0000313" key="3">
    <source>
        <dbReference type="Proteomes" id="UP000193355"/>
    </source>
</evidence>
<gene>
    <name evidence="2" type="ORF">SAMN06275492_10394</name>
</gene>
<dbReference type="RefSeq" id="WP_085543808.1">
    <property type="nucleotide sequence ID" value="NZ_FXBB01000003.1"/>
</dbReference>
<dbReference type="Proteomes" id="UP000193355">
    <property type="component" value="Unassembled WGS sequence"/>
</dbReference>
<evidence type="ECO:0000313" key="2">
    <source>
        <dbReference type="EMBL" id="SMG16108.1"/>
    </source>
</evidence>
<evidence type="ECO:0000256" key="1">
    <source>
        <dbReference type="SAM" id="Phobius"/>
    </source>
</evidence>
<sequence length="135" mass="14144">MNKMVRKVASVVGFCGALWAAEGLNRFGGLVAAFGGEDTPFYIAFLLIAVAAAGVFILSLFKDVPSPLKWVICVGLFGSAGLVLMGPALPVNEQILFGLTVAALATFALPTSNKKKESVVTITKDQEKPTNAQAK</sequence>
<keyword evidence="3" id="KW-1185">Reference proteome</keyword>
<feature type="transmembrane region" description="Helical" evidence="1">
    <location>
        <begin position="68"/>
        <end position="89"/>
    </location>
</feature>
<keyword evidence="1" id="KW-1133">Transmembrane helix</keyword>
<name>A0A1X7IMD3_9BACT</name>
<reference evidence="3" key="1">
    <citation type="submission" date="2017-04" db="EMBL/GenBank/DDBJ databases">
        <authorList>
            <person name="Varghese N."/>
            <person name="Submissions S."/>
        </authorList>
    </citation>
    <scope>NUCLEOTIDE SEQUENCE [LARGE SCALE GENOMIC DNA]</scope>
    <source>
        <strain evidence="3">USBA 82</strain>
    </source>
</reference>
<keyword evidence="1" id="KW-0812">Transmembrane</keyword>
<proteinExistence type="predicted"/>
<organism evidence="2 3">
    <name type="scientific">Dethiosulfovibrio salsuginis</name>
    <dbReference type="NCBI Taxonomy" id="561720"/>
    <lineage>
        <taxon>Bacteria</taxon>
        <taxon>Thermotogati</taxon>
        <taxon>Synergistota</taxon>
        <taxon>Synergistia</taxon>
        <taxon>Synergistales</taxon>
        <taxon>Dethiosulfovibrionaceae</taxon>
        <taxon>Dethiosulfovibrio</taxon>
    </lineage>
</organism>
<accession>A0A1X7IMD3</accession>
<dbReference type="AlphaFoldDB" id="A0A1X7IMD3"/>
<feature type="transmembrane region" description="Helical" evidence="1">
    <location>
        <begin position="95"/>
        <end position="112"/>
    </location>
</feature>
<feature type="transmembrane region" description="Helical" evidence="1">
    <location>
        <begin position="39"/>
        <end position="61"/>
    </location>
</feature>
<keyword evidence="1" id="KW-0472">Membrane</keyword>
<dbReference type="EMBL" id="FXBB01000003">
    <property type="protein sequence ID" value="SMG16108.1"/>
    <property type="molecule type" value="Genomic_DNA"/>
</dbReference>